<gene>
    <name evidence="7" type="primary">alkA</name>
    <name evidence="7" type="ORF">skT53_07510</name>
</gene>
<dbReference type="InterPro" id="IPR003265">
    <property type="entry name" value="HhH-GPD_domain"/>
</dbReference>
<evidence type="ECO:0000256" key="1">
    <source>
        <dbReference type="ARBA" id="ARBA00000086"/>
    </source>
</evidence>
<organism evidence="7 8">
    <name type="scientific">Effusibacillus dendaii</name>
    <dbReference type="NCBI Taxonomy" id="2743772"/>
    <lineage>
        <taxon>Bacteria</taxon>
        <taxon>Bacillati</taxon>
        <taxon>Bacillota</taxon>
        <taxon>Bacilli</taxon>
        <taxon>Bacillales</taxon>
        <taxon>Alicyclobacillaceae</taxon>
        <taxon>Effusibacillus</taxon>
    </lineage>
</organism>
<dbReference type="PANTHER" id="PTHR43003">
    <property type="entry name" value="DNA-3-METHYLADENINE GLYCOSYLASE"/>
    <property type="match status" value="1"/>
</dbReference>
<dbReference type="GO" id="GO:0043916">
    <property type="term" value="F:DNA-7-methylguanine glycosylase activity"/>
    <property type="evidence" value="ECO:0007669"/>
    <property type="project" value="TreeGrafter"/>
</dbReference>
<evidence type="ECO:0000256" key="5">
    <source>
        <dbReference type="ARBA" id="ARBA00023204"/>
    </source>
</evidence>
<evidence type="ECO:0000313" key="8">
    <source>
        <dbReference type="Proteomes" id="UP000593802"/>
    </source>
</evidence>
<dbReference type="GO" id="GO:0006285">
    <property type="term" value="P:base-excision repair, AP site formation"/>
    <property type="evidence" value="ECO:0007669"/>
    <property type="project" value="TreeGrafter"/>
</dbReference>
<comment type="similarity">
    <text evidence="2">Belongs to the alkylbase DNA glycosidase AlkA family.</text>
</comment>
<dbReference type="RefSeq" id="WP_200759842.1">
    <property type="nucleotide sequence ID" value="NZ_AP023366.1"/>
</dbReference>
<dbReference type="Gene3D" id="1.10.340.30">
    <property type="entry name" value="Hypothetical protein, domain 2"/>
    <property type="match status" value="1"/>
</dbReference>
<proteinExistence type="inferred from homology"/>
<dbReference type="Gene3D" id="3.30.310.20">
    <property type="entry name" value="DNA-3-methyladenine glycosylase AlkA, N-terminal domain"/>
    <property type="match status" value="1"/>
</dbReference>
<dbReference type="AlphaFoldDB" id="A0A7I8DAC0"/>
<dbReference type="GO" id="GO:0032131">
    <property type="term" value="F:alkylated DNA binding"/>
    <property type="evidence" value="ECO:0007669"/>
    <property type="project" value="TreeGrafter"/>
</dbReference>
<evidence type="ECO:0000313" key="7">
    <source>
        <dbReference type="EMBL" id="BCJ85766.1"/>
    </source>
</evidence>
<dbReference type="GO" id="GO:0006307">
    <property type="term" value="P:DNA alkylation repair"/>
    <property type="evidence" value="ECO:0007669"/>
    <property type="project" value="TreeGrafter"/>
</dbReference>
<dbReference type="InterPro" id="IPR023170">
    <property type="entry name" value="HhH_base_excis_C"/>
</dbReference>
<dbReference type="GO" id="GO:0005737">
    <property type="term" value="C:cytoplasm"/>
    <property type="evidence" value="ECO:0007669"/>
    <property type="project" value="TreeGrafter"/>
</dbReference>
<dbReference type="GO" id="GO:0008725">
    <property type="term" value="F:DNA-3-methyladenine glycosylase activity"/>
    <property type="evidence" value="ECO:0007669"/>
    <property type="project" value="TreeGrafter"/>
</dbReference>
<keyword evidence="4" id="KW-0227">DNA damage</keyword>
<accession>A0A7I8DAC0</accession>
<dbReference type="FunFam" id="1.10.340.30:FF:000004">
    <property type="entry name" value="DNA-3-methyladenine glycosylase II"/>
    <property type="match status" value="1"/>
</dbReference>
<dbReference type="GO" id="GO:0032993">
    <property type="term" value="C:protein-DNA complex"/>
    <property type="evidence" value="ECO:0007669"/>
    <property type="project" value="TreeGrafter"/>
</dbReference>
<keyword evidence="8" id="KW-1185">Reference proteome</keyword>
<keyword evidence="5" id="KW-0234">DNA repair</keyword>
<comment type="catalytic activity">
    <reaction evidence="1">
        <text>Hydrolysis of alkylated DNA, releasing 3-methyladenine, 3-methylguanine, 7-methylguanine and 7-methyladenine.</text>
        <dbReference type="EC" id="3.2.2.21"/>
    </reaction>
</comment>
<dbReference type="CDD" id="cd00056">
    <property type="entry name" value="ENDO3c"/>
    <property type="match status" value="1"/>
</dbReference>
<dbReference type="SUPFAM" id="SSF48150">
    <property type="entry name" value="DNA-glycosylase"/>
    <property type="match status" value="1"/>
</dbReference>
<dbReference type="InterPro" id="IPR011257">
    <property type="entry name" value="DNA_glycosylase"/>
</dbReference>
<dbReference type="Pfam" id="PF00730">
    <property type="entry name" value="HhH-GPD"/>
    <property type="match status" value="1"/>
</dbReference>
<evidence type="ECO:0000256" key="2">
    <source>
        <dbReference type="ARBA" id="ARBA00010817"/>
    </source>
</evidence>
<dbReference type="KEGG" id="eff:skT53_07510"/>
<reference evidence="7 8" key="1">
    <citation type="submission" date="2020-08" db="EMBL/GenBank/DDBJ databases">
        <title>Complete Genome Sequence of Effusibacillus dendaii Strain skT53, Isolated from Farmland soil.</title>
        <authorList>
            <person name="Konishi T."/>
            <person name="Kawasaki H."/>
        </authorList>
    </citation>
    <scope>NUCLEOTIDE SEQUENCE [LARGE SCALE GENOMIC DNA]</scope>
    <source>
        <strain evidence="8">skT53</strain>
    </source>
</reference>
<dbReference type="SMART" id="SM00478">
    <property type="entry name" value="ENDO3c"/>
    <property type="match status" value="1"/>
</dbReference>
<evidence type="ECO:0000259" key="6">
    <source>
        <dbReference type="SMART" id="SM00478"/>
    </source>
</evidence>
<dbReference type="InterPro" id="IPR051912">
    <property type="entry name" value="Alkylbase_DNA_Glycosylase/TA"/>
</dbReference>
<dbReference type="InterPro" id="IPR037046">
    <property type="entry name" value="AlkA_N_sf"/>
</dbReference>
<dbReference type="EC" id="3.2.2.21" evidence="3"/>
<dbReference type="Gene3D" id="1.10.1670.10">
    <property type="entry name" value="Helix-hairpin-Helix base-excision DNA repair enzymes (C-terminal)"/>
    <property type="match status" value="1"/>
</dbReference>
<protein>
    <recommendedName>
        <fullName evidence="3">DNA-3-methyladenine glycosylase II</fullName>
        <ecNumber evidence="3">3.2.2.21</ecNumber>
    </recommendedName>
</protein>
<sequence>MLKITVRPPAPFDFRHLFDRLAQSSNRVLYRITDNSVLRLFLIDGRPILAELRSTGTVEQPEITITAWNTENQGQAEKVFALCTHIFSLNRPLWSFYKTAAENDPVLHRLTEKHRGIHMLLEPGIEEAMILSIIGQQVNLTFAANLKHALVELCSEPFIWKGQTFYAFPQLERIASLSYEDLRKLKYSQRKAEYVIDFARLVVSGTFRSDVIARLSNDEAIEEMAKLRGIGRWTAECVLLFGIGRPDVLPALDIGLRNAVQLFYQLPNQPTETDIRKMALAWSGWESYATYYLWAALGMAKAEKKSNPKADRSSAHVEPL</sequence>
<dbReference type="Proteomes" id="UP000593802">
    <property type="component" value="Chromosome"/>
</dbReference>
<name>A0A7I8DAC0_9BACL</name>
<evidence type="ECO:0000256" key="4">
    <source>
        <dbReference type="ARBA" id="ARBA00022763"/>
    </source>
</evidence>
<dbReference type="PANTHER" id="PTHR43003:SF5">
    <property type="entry name" value="DNA-3-METHYLADENINE GLYCOSYLASE"/>
    <property type="match status" value="1"/>
</dbReference>
<feature type="domain" description="HhH-GPD" evidence="6">
    <location>
        <begin position="134"/>
        <end position="300"/>
    </location>
</feature>
<dbReference type="EMBL" id="AP023366">
    <property type="protein sequence ID" value="BCJ85766.1"/>
    <property type="molecule type" value="Genomic_DNA"/>
</dbReference>
<evidence type="ECO:0000256" key="3">
    <source>
        <dbReference type="ARBA" id="ARBA00012000"/>
    </source>
</evidence>